<dbReference type="Proteomes" id="UP000237105">
    <property type="component" value="Unassembled WGS sequence"/>
</dbReference>
<gene>
    <name evidence="2" type="ORF">PanWU01x14_154340</name>
</gene>
<sequence>MASCHCPPTQPTGRAPPCHAESTPSSYSRQRSPSEPEKTKCAFRIFSYQQRFRPPFDLKLGSLDSSH</sequence>
<feature type="region of interest" description="Disordered" evidence="1">
    <location>
        <begin position="1"/>
        <end position="38"/>
    </location>
</feature>
<evidence type="ECO:0000313" key="3">
    <source>
        <dbReference type="Proteomes" id="UP000237105"/>
    </source>
</evidence>
<protein>
    <submittedName>
        <fullName evidence="2">Uncharacterized protein</fullName>
    </submittedName>
</protein>
<evidence type="ECO:0000256" key="1">
    <source>
        <dbReference type="SAM" id="MobiDB-lite"/>
    </source>
</evidence>
<comment type="caution">
    <text evidence="2">The sequence shown here is derived from an EMBL/GenBank/DDBJ whole genome shotgun (WGS) entry which is preliminary data.</text>
</comment>
<feature type="non-terminal residue" evidence="2">
    <location>
        <position position="67"/>
    </location>
</feature>
<proteinExistence type="predicted"/>
<organism evidence="2 3">
    <name type="scientific">Parasponia andersonii</name>
    <name type="common">Sponia andersonii</name>
    <dbReference type="NCBI Taxonomy" id="3476"/>
    <lineage>
        <taxon>Eukaryota</taxon>
        <taxon>Viridiplantae</taxon>
        <taxon>Streptophyta</taxon>
        <taxon>Embryophyta</taxon>
        <taxon>Tracheophyta</taxon>
        <taxon>Spermatophyta</taxon>
        <taxon>Magnoliopsida</taxon>
        <taxon>eudicotyledons</taxon>
        <taxon>Gunneridae</taxon>
        <taxon>Pentapetalae</taxon>
        <taxon>rosids</taxon>
        <taxon>fabids</taxon>
        <taxon>Rosales</taxon>
        <taxon>Cannabaceae</taxon>
        <taxon>Parasponia</taxon>
    </lineage>
</organism>
<dbReference type="EMBL" id="JXTB01000132">
    <property type="protein sequence ID" value="PON60262.1"/>
    <property type="molecule type" value="Genomic_DNA"/>
</dbReference>
<keyword evidence="3" id="KW-1185">Reference proteome</keyword>
<feature type="compositionally biased region" description="Polar residues" evidence="1">
    <location>
        <begin position="22"/>
        <end position="31"/>
    </location>
</feature>
<name>A0A2P5CGT4_PARAD</name>
<accession>A0A2P5CGT4</accession>
<dbReference type="AlphaFoldDB" id="A0A2P5CGT4"/>
<evidence type="ECO:0000313" key="2">
    <source>
        <dbReference type="EMBL" id="PON60262.1"/>
    </source>
</evidence>
<reference evidence="3" key="1">
    <citation type="submission" date="2016-06" db="EMBL/GenBank/DDBJ databases">
        <title>Parallel loss of symbiosis genes in relatives of nitrogen-fixing non-legume Parasponia.</title>
        <authorList>
            <person name="Van Velzen R."/>
            <person name="Holmer R."/>
            <person name="Bu F."/>
            <person name="Rutten L."/>
            <person name="Van Zeijl A."/>
            <person name="Liu W."/>
            <person name="Santuari L."/>
            <person name="Cao Q."/>
            <person name="Sharma T."/>
            <person name="Shen D."/>
            <person name="Roswanjaya Y."/>
            <person name="Wardhani T."/>
            <person name="Kalhor M.S."/>
            <person name="Jansen J."/>
            <person name="Van den Hoogen J."/>
            <person name="Gungor B."/>
            <person name="Hartog M."/>
            <person name="Hontelez J."/>
            <person name="Verver J."/>
            <person name="Yang W.-C."/>
            <person name="Schijlen E."/>
            <person name="Repin R."/>
            <person name="Schilthuizen M."/>
            <person name="Schranz E."/>
            <person name="Heidstra R."/>
            <person name="Miyata K."/>
            <person name="Fedorova E."/>
            <person name="Kohlen W."/>
            <person name="Bisseling T."/>
            <person name="Smit S."/>
            <person name="Geurts R."/>
        </authorList>
    </citation>
    <scope>NUCLEOTIDE SEQUENCE [LARGE SCALE GENOMIC DNA]</scope>
    <source>
        <strain evidence="3">cv. WU1-14</strain>
    </source>
</reference>